<dbReference type="Pfam" id="PF04149">
    <property type="entry name" value="DUF397"/>
    <property type="match status" value="1"/>
</dbReference>
<dbReference type="EMBL" id="FOYL01000002">
    <property type="protein sequence ID" value="SFR06948.1"/>
    <property type="molecule type" value="Genomic_DNA"/>
</dbReference>
<dbReference type="Proteomes" id="UP000198583">
    <property type="component" value="Unassembled WGS sequence"/>
</dbReference>
<feature type="domain" description="DUF397" evidence="1">
    <location>
        <begin position="5"/>
        <end position="55"/>
    </location>
</feature>
<dbReference type="RefSeq" id="WP_143138590.1">
    <property type="nucleotide sequence ID" value="NZ_FOYL01000002.1"/>
</dbReference>
<keyword evidence="3" id="KW-1185">Reference proteome</keyword>
<evidence type="ECO:0000259" key="1">
    <source>
        <dbReference type="Pfam" id="PF04149"/>
    </source>
</evidence>
<dbReference type="AlphaFoldDB" id="A0A1I6DNK2"/>
<sequence>MMAEARWRKSLSSGTCSSCVEVRPTRNGVQVRDSKHVEPALQFSPVGWKVFVAAVAESP</sequence>
<evidence type="ECO:0000313" key="2">
    <source>
        <dbReference type="EMBL" id="SFR06948.1"/>
    </source>
</evidence>
<dbReference type="InterPro" id="IPR007278">
    <property type="entry name" value="DUF397"/>
</dbReference>
<name>A0A1I6DNK2_9PSEU</name>
<protein>
    <recommendedName>
        <fullName evidence="1">DUF397 domain-containing protein</fullName>
    </recommendedName>
</protein>
<reference evidence="3" key="1">
    <citation type="submission" date="2016-10" db="EMBL/GenBank/DDBJ databases">
        <authorList>
            <person name="Varghese N."/>
            <person name="Submissions S."/>
        </authorList>
    </citation>
    <scope>NUCLEOTIDE SEQUENCE [LARGE SCALE GENOMIC DNA]</scope>
    <source>
        <strain evidence="3">DSM 44232</strain>
    </source>
</reference>
<evidence type="ECO:0000313" key="3">
    <source>
        <dbReference type="Proteomes" id="UP000198583"/>
    </source>
</evidence>
<organism evidence="2 3">
    <name type="scientific">Lentzea waywayandensis</name>
    <dbReference type="NCBI Taxonomy" id="84724"/>
    <lineage>
        <taxon>Bacteria</taxon>
        <taxon>Bacillati</taxon>
        <taxon>Actinomycetota</taxon>
        <taxon>Actinomycetes</taxon>
        <taxon>Pseudonocardiales</taxon>
        <taxon>Pseudonocardiaceae</taxon>
        <taxon>Lentzea</taxon>
    </lineage>
</organism>
<proteinExistence type="predicted"/>
<gene>
    <name evidence="2" type="ORF">SAMN04488564_1021110</name>
</gene>
<dbReference type="OrthoDB" id="4330022at2"/>
<accession>A0A1I6DNK2</accession>
<dbReference type="STRING" id="84724.SAMN04488564_1021110"/>